<name>A0A815UKF7_ADIRI</name>
<dbReference type="AlphaFoldDB" id="A0A815UKF7"/>
<evidence type="ECO:0000313" key="3">
    <source>
        <dbReference type="Proteomes" id="UP000663828"/>
    </source>
</evidence>
<dbReference type="InterPro" id="IPR000626">
    <property type="entry name" value="Ubiquitin-like_dom"/>
</dbReference>
<feature type="domain" description="Ubiquitin-like" evidence="1">
    <location>
        <begin position="1"/>
        <end position="60"/>
    </location>
</feature>
<protein>
    <recommendedName>
        <fullName evidence="1">Ubiquitin-like domain-containing protein</fullName>
    </recommendedName>
</protein>
<dbReference type="PROSITE" id="PS50053">
    <property type="entry name" value="UBIQUITIN_2"/>
    <property type="match status" value="1"/>
</dbReference>
<sequence length="69" mass="7805">MQIFVRGAAELIPLDLEKEDSVQDIREYIAEEYDVDMDELVLSYNGTPMNDEQTVEQLGFVSCLATFGV</sequence>
<comment type="caution">
    <text evidence="2">The sequence shown here is derived from an EMBL/GenBank/DDBJ whole genome shotgun (WGS) entry which is preliminary data.</text>
</comment>
<dbReference type="SUPFAM" id="SSF54236">
    <property type="entry name" value="Ubiquitin-like"/>
    <property type="match status" value="1"/>
</dbReference>
<proteinExistence type="predicted"/>
<dbReference type="EMBL" id="CAJNOR010004632">
    <property type="protein sequence ID" value="CAF1517360.1"/>
    <property type="molecule type" value="Genomic_DNA"/>
</dbReference>
<dbReference type="Proteomes" id="UP000663828">
    <property type="component" value="Unassembled WGS sequence"/>
</dbReference>
<dbReference type="Gene3D" id="3.10.20.90">
    <property type="entry name" value="Phosphatidylinositol 3-kinase Catalytic Subunit, Chain A, domain 1"/>
    <property type="match status" value="1"/>
</dbReference>
<gene>
    <name evidence="2" type="ORF">XAT740_LOCUS40580</name>
</gene>
<evidence type="ECO:0000259" key="1">
    <source>
        <dbReference type="PROSITE" id="PS50053"/>
    </source>
</evidence>
<reference evidence="2" key="1">
    <citation type="submission" date="2021-02" db="EMBL/GenBank/DDBJ databases">
        <authorList>
            <person name="Nowell W R."/>
        </authorList>
    </citation>
    <scope>NUCLEOTIDE SEQUENCE</scope>
</reference>
<evidence type="ECO:0000313" key="2">
    <source>
        <dbReference type="EMBL" id="CAF1517360.1"/>
    </source>
</evidence>
<accession>A0A815UKF7</accession>
<organism evidence="2 3">
    <name type="scientific">Adineta ricciae</name>
    <name type="common">Rotifer</name>
    <dbReference type="NCBI Taxonomy" id="249248"/>
    <lineage>
        <taxon>Eukaryota</taxon>
        <taxon>Metazoa</taxon>
        <taxon>Spiralia</taxon>
        <taxon>Gnathifera</taxon>
        <taxon>Rotifera</taxon>
        <taxon>Eurotatoria</taxon>
        <taxon>Bdelloidea</taxon>
        <taxon>Adinetida</taxon>
        <taxon>Adinetidae</taxon>
        <taxon>Adineta</taxon>
    </lineage>
</organism>
<dbReference type="InterPro" id="IPR029071">
    <property type="entry name" value="Ubiquitin-like_domsf"/>
</dbReference>
<dbReference type="Pfam" id="PF00240">
    <property type="entry name" value="ubiquitin"/>
    <property type="match status" value="1"/>
</dbReference>
<keyword evidence="3" id="KW-1185">Reference proteome</keyword>